<comment type="caution">
    <text evidence="1">The sequence shown here is derived from an EMBL/GenBank/DDBJ whole genome shotgun (WGS) entry which is preliminary data.</text>
</comment>
<proteinExistence type="predicted"/>
<keyword evidence="2" id="KW-1185">Reference proteome</keyword>
<reference evidence="2" key="1">
    <citation type="journal article" date="2024" name="Front. Bioeng. Biotechnol.">
        <title>Genome-scale model development and genomic sequencing of the oleaginous clade Lipomyces.</title>
        <authorList>
            <person name="Czajka J.J."/>
            <person name="Han Y."/>
            <person name="Kim J."/>
            <person name="Mondo S.J."/>
            <person name="Hofstad B.A."/>
            <person name="Robles A."/>
            <person name="Haridas S."/>
            <person name="Riley R."/>
            <person name="LaButti K."/>
            <person name="Pangilinan J."/>
            <person name="Andreopoulos W."/>
            <person name="Lipzen A."/>
            <person name="Yan J."/>
            <person name="Wang M."/>
            <person name="Ng V."/>
            <person name="Grigoriev I.V."/>
            <person name="Spatafora J.W."/>
            <person name="Magnuson J.K."/>
            <person name="Baker S.E."/>
            <person name="Pomraning K.R."/>
        </authorList>
    </citation>
    <scope>NUCLEOTIDE SEQUENCE [LARGE SCALE GENOMIC DNA]</scope>
    <source>
        <strain evidence="2">CBS 10300</strain>
    </source>
</reference>
<evidence type="ECO:0000313" key="1">
    <source>
        <dbReference type="EMBL" id="KAK9322172.1"/>
    </source>
</evidence>
<sequence>MAKPHHRYTIFQFPKSSPELPALARKYKAVRLSALRQTPEVYFSSYNIESVFSDIDWIERLTDPKVDVFICLAPNTTADDRVVEPLEAEWVGALTLKGPISREDFEALSKGPDTSAVHETRWQLYNLYTAPDHRGLGIASVLFRASMDRAHSYTETKFPVAVSENASVKRRVRVRGMVRENQTGLLKTYQRYGFVEVAKCSRVEVLSTIGDATLVPVEEVEKWHDKCNAVIELVVELPTRQVM</sequence>
<protein>
    <submittedName>
        <fullName evidence="1">Uncharacterized protein</fullName>
    </submittedName>
</protein>
<name>A0ACC3TLW9_9ASCO</name>
<organism evidence="1 2">
    <name type="scientific">Lipomyces orientalis</name>
    <dbReference type="NCBI Taxonomy" id="1233043"/>
    <lineage>
        <taxon>Eukaryota</taxon>
        <taxon>Fungi</taxon>
        <taxon>Dikarya</taxon>
        <taxon>Ascomycota</taxon>
        <taxon>Saccharomycotina</taxon>
        <taxon>Lipomycetes</taxon>
        <taxon>Lipomycetales</taxon>
        <taxon>Lipomycetaceae</taxon>
        <taxon>Lipomyces</taxon>
    </lineage>
</organism>
<evidence type="ECO:0000313" key="2">
    <source>
        <dbReference type="Proteomes" id="UP001489719"/>
    </source>
</evidence>
<dbReference type="Proteomes" id="UP001489719">
    <property type="component" value="Unassembled WGS sequence"/>
</dbReference>
<accession>A0ACC3TLW9</accession>
<gene>
    <name evidence="1" type="ORF">V1517DRAFT_324255</name>
</gene>
<dbReference type="EMBL" id="MU970082">
    <property type="protein sequence ID" value="KAK9322172.1"/>
    <property type="molecule type" value="Genomic_DNA"/>
</dbReference>